<dbReference type="EMBL" id="VSSQ01026554">
    <property type="protein sequence ID" value="MPM75327.1"/>
    <property type="molecule type" value="Genomic_DNA"/>
</dbReference>
<dbReference type="AlphaFoldDB" id="A0A645CEE2"/>
<reference evidence="2" key="1">
    <citation type="submission" date="2019-08" db="EMBL/GenBank/DDBJ databases">
        <authorList>
            <person name="Kucharzyk K."/>
            <person name="Murdoch R.W."/>
            <person name="Higgins S."/>
            <person name="Loffler F."/>
        </authorList>
    </citation>
    <scope>NUCLEOTIDE SEQUENCE</scope>
</reference>
<proteinExistence type="predicted"/>
<feature type="region of interest" description="Disordered" evidence="1">
    <location>
        <begin position="1"/>
        <end position="59"/>
    </location>
</feature>
<protein>
    <submittedName>
        <fullName evidence="2">Uncharacterized protein</fullName>
    </submittedName>
</protein>
<evidence type="ECO:0000256" key="1">
    <source>
        <dbReference type="SAM" id="MobiDB-lite"/>
    </source>
</evidence>
<organism evidence="2">
    <name type="scientific">bioreactor metagenome</name>
    <dbReference type="NCBI Taxonomy" id="1076179"/>
    <lineage>
        <taxon>unclassified sequences</taxon>
        <taxon>metagenomes</taxon>
        <taxon>ecological metagenomes</taxon>
    </lineage>
</organism>
<evidence type="ECO:0000313" key="2">
    <source>
        <dbReference type="EMBL" id="MPM75327.1"/>
    </source>
</evidence>
<name>A0A645CEE2_9ZZZZ</name>
<gene>
    <name evidence="2" type="ORF">SDC9_122319</name>
</gene>
<feature type="compositionally biased region" description="Basic and acidic residues" evidence="1">
    <location>
        <begin position="45"/>
        <end position="59"/>
    </location>
</feature>
<accession>A0A645CEE2</accession>
<comment type="caution">
    <text evidence="2">The sequence shown here is derived from an EMBL/GenBank/DDBJ whole genome shotgun (WGS) entry which is preliminary data.</text>
</comment>
<sequence>MGEDGDADEPNRKVDQRAGSAEFLAQQHAREDDKERLHRKRHERDRHADERADGDQRRKQCHEYHFVSAGFRNRVHLGQVS</sequence>